<protein>
    <submittedName>
        <fullName evidence="1">Uncharacterized protein</fullName>
    </submittedName>
</protein>
<dbReference type="EMBL" id="ML120388">
    <property type="protein sequence ID" value="RPA99332.1"/>
    <property type="molecule type" value="Genomic_DNA"/>
</dbReference>
<keyword evidence="2" id="KW-1185">Reference proteome</keyword>
<dbReference type="AlphaFoldDB" id="A0A3N4JM63"/>
<reference evidence="1 2" key="1">
    <citation type="journal article" date="2018" name="Nat. Ecol. Evol.">
        <title>Pezizomycetes genomes reveal the molecular basis of ectomycorrhizal truffle lifestyle.</title>
        <authorList>
            <person name="Murat C."/>
            <person name="Payen T."/>
            <person name="Noel B."/>
            <person name="Kuo A."/>
            <person name="Morin E."/>
            <person name="Chen J."/>
            <person name="Kohler A."/>
            <person name="Krizsan K."/>
            <person name="Balestrini R."/>
            <person name="Da Silva C."/>
            <person name="Montanini B."/>
            <person name="Hainaut M."/>
            <person name="Levati E."/>
            <person name="Barry K.W."/>
            <person name="Belfiori B."/>
            <person name="Cichocki N."/>
            <person name="Clum A."/>
            <person name="Dockter R.B."/>
            <person name="Fauchery L."/>
            <person name="Guy J."/>
            <person name="Iotti M."/>
            <person name="Le Tacon F."/>
            <person name="Lindquist E.A."/>
            <person name="Lipzen A."/>
            <person name="Malagnac F."/>
            <person name="Mello A."/>
            <person name="Molinier V."/>
            <person name="Miyauchi S."/>
            <person name="Poulain J."/>
            <person name="Riccioni C."/>
            <person name="Rubini A."/>
            <person name="Sitrit Y."/>
            <person name="Splivallo R."/>
            <person name="Traeger S."/>
            <person name="Wang M."/>
            <person name="Zifcakova L."/>
            <person name="Wipf D."/>
            <person name="Zambonelli A."/>
            <person name="Paolocci F."/>
            <person name="Nowrousian M."/>
            <person name="Ottonello S."/>
            <person name="Baldrian P."/>
            <person name="Spatafora J.W."/>
            <person name="Henrissat B."/>
            <person name="Nagy L.G."/>
            <person name="Aury J.M."/>
            <person name="Wincker P."/>
            <person name="Grigoriev I.V."/>
            <person name="Bonfante P."/>
            <person name="Martin F.M."/>
        </authorList>
    </citation>
    <scope>NUCLEOTIDE SEQUENCE [LARGE SCALE GENOMIC DNA]</scope>
    <source>
        <strain evidence="1 2">120613-1</strain>
    </source>
</reference>
<gene>
    <name evidence="1" type="ORF">L873DRAFT_919213</name>
</gene>
<organism evidence="1 2">
    <name type="scientific">Choiromyces venosus 120613-1</name>
    <dbReference type="NCBI Taxonomy" id="1336337"/>
    <lineage>
        <taxon>Eukaryota</taxon>
        <taxon>Fungi</taxon>
        <taxon>Dikarya</taxon>
        <taxon>Ascomycota</taxon>
        <taxon>Pezizomycotina</taxon>
        <taxon>Pezizomycetes</taxon>
        <taxon>Pezizales</taxon>
        <taxon>Tuberaceae</taxon>
        <taxon>Choiromyces</taxon>
    </lineage>
</organism>
<proteinExistence type="predicted"/>
<evidence type="ECO:0000313" key="1">
    <source>
        <dbReference type="EMBL" id="RPA99332.1"/>
    </source>
</evidence>
<sequence>MPGWTVEKWGIFDLSYRTVLPAGYSPDQTPRFHTKFSHKLWKKKKRKRKKTTLSIVSDRFHVFYQRQL</sequence>
<name>A0A3N4JM63_9PEZI</name>
<accession>A0A3N4JM63</accession>
<evidence type="ECO:0000313" key="2">
    <source>
        <dbReference type="Proteomes" id="UP000276215"/>
    </source>
</evidence>
<dbReference type="Proteomes" id="UP000276215">
    <property type="component" value="Unassembled WGS sequence"/>
</dbReference>